<gene>
    <name evidence="4" type="ORF">PoB_003217000</name>
</gene>
<evidence type="ECO:0000313" key="5">
    <source>
        <dbReference type="Proteomes" id="UP000735302"/>
    </source>
</evidence>
<dbReference type="Pfam" id="PF17921">
    <property type="entry name" value="Integrase_H2C2"/>
    <property type="match status" value="1"/>
</dbReference>
<dbReference type="FunFam" id="3.30.70.270:FF:000026">
    <property type="entry name" value="Transposon Ty3-G Gag-Pol polyprotein"/>
    <property type="match status" value="1"/>
</dbReference>
<sequence>MGRKISATGVKPDFKKVQAILDMPAPKDKTGVQRILGMLNFLSPFIPNMSTLTGPLRLLLKKQVQFQWNHEQERALQQVKKTLSADPVLKLYDSKSNVKIQCDASSTGLGACLLQEGRPVAYASRALTECETRYAQIEREMLAIVFAAERFSNYIYGREVEVQSDHRPLETIAKKSLHTASPRLQTMMLRLMRYNLHVKYTPGSQMYIADTLSRAYMSDQSDMNNDDDEAVLRIMSATVQLPATKQKLQEIRKASESNETLKKVKHHIITGWPSHRGTTEPKVQAFWNLRHNLHVENNIVFFENRMIIPEALRQDILQKLHSSHLGVDKCKSRAIESIFWPGITKDIELHVNKCTTYAKFRNSNRKEPMISHEIPNRPWAKLGADIFHFGGHDYLLVVDYFSKYPEIARLKTKTATRVKTVLRPIFARHGIPDKLIADNMPFNSYEMKQFAKEVQLGKTWERGVITKRHPTPRSYDVTTEDGATLRRNQRFINPSPDKAVIFPTDVSGNMEMQHQDHTECGIGENKSSPMVEPQSSPPQPSSVSRLQNTTSRVFTRCGREVRQPNKLNL</sequence>
<name>A0AAV4ABX4_9GAST</name>
<dbReference type="Gene3D" id="1.10.340.70">
    <property type="match status" value="1"/>
</dbReference>
<dbReference type="Gene3D" id="3.30.420.10">
    <property type="entry name" value="Ribonuclease H-like superfamily/Ribonuclease H"/>
    <property type="match status" value="1"/>
</dbReference>
<dbReference type="GO" id="GO:0003676">
    <property type="term" value="F:nucleic acid binding"/>
    <property type="evidence" value="ECO:0007669"/>
    <property type="project" value="InterPro"/>
</dbReference>
<dbReference type="SUPFAM" id="SSF53098">
    <property type="entry name" value="Ribonuclease H-like"/>
    <property type="match status" value="1"/>
</dbReference>
<protein>
    <submittedName>
        <fullName evidence="4">Pol polyprotein</fullName>
    </submittedName>
</protein>
<feature type="domain" description="Integrase zinc-binding" evidence="3">
    <location>
        <begin position="308"/>
        <end position="362"/>
    </location>
</feature>
<dbReference type="InterPro" id="IPR041577">
    <property type="entry name" value="RT_RNaseH_2"/>
</dbReference>
<keyword evidence="5" id="KW-1185">Reference proteome</keyword>
<dbReference type="PANTHER" id="PTHR37984">
    <property type="entry name" value="PROTEIN CBG26694"/>
    <property type="match status" value="1"/>
</dbReference>
<dbReference type="Proteomes" id="UP000735302">
    <property type="component" value="Unassembled WGS sequence"/>
</dbReference>
<dbReference type="PANTHER" id="PTHR37984:SF7">
    <property type="entry name" value="INTEGRASE CATALYTIC DOMAIN-CONTAINING PROTEIN"/>
    <property type="match status" value="1"/>
</dbReference>
<dbReference type="FunFam" id="3.10.20.370:FF:000001">
    <property type="entry name" value="Retrovirus-related Pol polyprotein from transposon 17.6-like protein"/>
    <property type="match status" value="1"/>
</dbReference>
<dbReference type="Pfam" id="PF17919">
    <property type="entry name" value="RT_RNaseH_2"/>
    <property type="match status" value="1"/>
</dbReference>
<dbReference type="AlphaFoldDB" id="A0AAV4ABX4"/>
<evidence type="ECO:0000259" key="3">
    <source>
        <dbReference type="Pfam" id="PF17921"/>
    </source>
</evidence>
<dbReference type="Gene3D" id="3.30.70.270">
    <property type="match status" value="1"/>
</dbReference>
<evidence type="ECO:0000259" key="2">
    <source>
        <dbReference type="Pfam" id="PF17919"/>
    </source>
</evidence>
<reference evidence="4 5" key="1">
    <citation type="journal article" date="2021" name="Elife">
        <title>Chloroplast acquisition without the gene transfer in kleptoplastic sea slugs, Plakobranchus ocellatus.</title>
        <authorList>
            <person name="Maeda T."/>
            <person name="Takahashi S."/>
            <person name="Yoshida T."/>
            <person name="Shimamura S."/>
            <person name="Takaki Y."/>
            <person name="Nagai Y."/>
            <person name="Toyoda A."/>
            <person name="Suzuki Y."/>
            <person name="Arimoto A."/>
            <person name="Ishii H."/>
            <person name="Satoh N."/>
            <person name="Nishiyama T."/>
            <person name="Hasebe M."/>
            <person name="Maruyama T."/>
            <person name="Minagawa J."/>
            <person name="Obokata J."/>
            <person name="Shigenobu S."/>
        </authorList>
    </citation>
    <scope>NUCLEOTIDE SEQUENCE [LARGE SCALE GENOMIC DNA]</scope>
</reference>
<accession>A0AAV4ABX4</accession>
<dbReference type="InterPro" id="IPR043502">
    <property type="entry name" value="DNA/RNA_pol_sf"/>
</dbReference>
<feature type="region of interest" description="Disordered" evidence="1">
    <location>
        <begin position="519"/>
        <end position="551"/>
    </location>
</feature>
<dbReference type="InterPro" id="IPR012337">
    <property type="entry name" value="RNaseH-like_sf"/>
</dbReference>
<dbReference type="InterPro" id="IPR050951">
    <property type="entry name" value="Retrovirus_Pol_polyprotein"/>
</dbReference>
<feature type="domain" description="Reverse transcriptase/retrotransposon-derived protein RNase H-like" evidence="2">
    <location>
        <begin position="68"/>
        <end position="162"/>
    </location>
</feature>
<evidence type="ECO:0000313" key="4">
    <source>
        <dbReference type="EMBL" id="GFO05665.1"/>
    </source>
</evidence>
<dbReference type="CDD" id="cd09274">
    <property type="entry name" value="RNase_HI_RT_Ty3"/>
    <property type="match status" value="1"/>
</dbReference>
<proteinExistence type="predicted"/>
<dbReference type="InterPro" id="IPR043128">
    <property type="entry name" value="Rev_trsase/Diguanyl_cyclase"/>
</dbReference>
<dbReference type="FunFam" id="1.10.340.70:FF:000003">
    <property type="entry name" value="Protein CBG25708"/>
    <property type="match status" value="1"/>
</dbReference>
<dbReference type="SUPFAM" id="SSF56672">
    <property type="entry name" value="DNA/RNA polymerases"/>
    <property type="match status" value="1"/>
</dbReference>
<dbReference type="GO" id="GO:0006259">
    <property type="term" value="P:DNA metabolic process"/>
    <property type="evidence" value="ECO:0007669"/>
    <property type="project" value="UniProtKB-ARBA"/>
</dbReference>
<dbReference type="InterPro" id="IPR041588">
    <property type="entry name" value="Integrase_H2C2"/>
</dbReference>
<organism evidence="4 5">
    <name type="scientific">Plakobranchus ocellatus</name>
    <dbReference type="NCBI Taxonomy" id="259542"/>
    <lineage>
        <taxon>Eukaryota</taxon>
        <taxon>Metazoa</taxon>
        <taxon>Spiralia</taxon>
        <taxon>Lophotrochozoa</taxon>
        <taxon>Mollusca</taxon>
        <taxon>Gastropoda</taxon>
        <taxon>Heterobranchia</taxon>
        <taxon>Euthyneura</taxon>
        <taxon>Panpulmonata</taxon>
        <taxon>Sacoglossa</taxon>
        <taxon>Placobranchoidea</taxon>
        <taxon>Plakobranchidae</taxon>
        <taxon>Plakobranchus</taxon>
    </lineage>
</organism>
<dbReference type="EMBL" id="BLXT01003750">
    <property type="protein sequence ID" value="GFO05665.1"/>
    <property type="molecule type" value="Genomic_DNA"/>
</dbReference>
<dbReference type="InterPro" id="IPR036397">
    <property type="entry name" value="RNaseH_sf"/>
</dbReference>
<evidence type="ECO:0000256" key="1">
    <source>
        <dbReference type="SAM" id="MobiDB-lite"/>
    </source>
</evidence>
<comment type="caution">
    <text evidence="4">The sequence shown here is derived from an EMBL/GenBank/DDBJ whole genome shotgun (WGS) entry which is preliminary data.</text>
</comment>